<protein>
    <submittedName>
        <fullName evidence="1">Uncharacterized protein</fullName>
    </submittedName>
</protein>
<dbReference type="EMBL" id="ML977498">
    <property type="protein sequence ID" value="KAF2134256.1"/>
    <property type="molecule type" value="Genomic_DNA"/>
</dbReference>
<sequence>MKRYITNVPSSRHTTVLLPLNHLPWFTQTYTRTPASRQQSALRSPYVKIKTKAQTRRRRVSLNRTHAEERGDSLDTTSAHLATACLIYHILIHQPTLYSILRSWCLLTPTHLAMCPSISFRKATWTSKPPLQLEAYQDIYRDRTGSVQAA</sequence>
<dbReference type="GeneID" id="54402320"/>
<reference evidence="1" key="1">
    <citation type="journal article" date="2020" name="Stud. Mycol.">
        <title>101 Dothideomycetes genomes: a test case for predicting lifestyles and emergence of pathogens.</title>
        <authorList>
            <person name="Haridas S."/>
            <person name="Albert R."/>
            <person name="Binder M."/>
            <person name="Bloem J."/>
            <person name="Labutti K."/>
            <person name="Salamov A."/>
            <person name="Andreopoulos B."/>
            <person name="Baker S."/>
            <person name="Barry K."/>
            <person name="Bills G."/>
            <person name="Bluhm B."/>
            <person name="Cannon C."/>
            <person name="Castanera R."/>
            <person name="Culley D."/>
            <person name="Daum C."/>
            <person name="Ezra D."/>
            <person name="Gonzalez J."/>
            <person name="Henrissat B."/>
            <person name="Kuo A."/>
            <person name="Liang C."/>
            <person name="Lipzen A."/>
            <person name="Lutzoni F."/>
            <person name="Magnuson J."/>
            <person name="Mondo S."/>
            <person name="Nolan M."/>
            <person name="Ohm R."/>
            <person name="Pangilinan J."/>
            <person name="Park H.-J."/>
            <person name="Ramirez L."/>
            <person name="Alfaro M."/>
            <person name="Sun H."/>
            <person name="Tritt A."/>
            <person name="Yoshinaga Y."/>
            <person name="Zwiers L.-H."/>
            <person name="Turgeon B."/>
            <person name="Goodwin S."/>
            <person name="Spatafora J."/>
            <person name="Crous P."/>
            <person name="Grigoriev I."/>
        </authorList>
    </citation>
    <scope>NUCLEOTIDE SEQUENCE</scope>
    <source>
        <strain evidence="1">CBS 119687</strain>
    </source>
</reference>
<dbReference type="AlphaFoldDB" id="A0A6A6ART4"/>
<keyword evidence="2" id="KW-1185">Reference proteome</keyword>
<name>A0A6A6ART4_9PLEO</name>
<organism evidence="1 2">
    <name type="scientific">Dothidotthia symphoricarpi CBS 119687</name>
    <dbReference type="NCBI Taxonomy" id="1392245"/>
    <lineage>
        <taxon>Eukaryota</taxon>
        <taxon>Fungi</taxon>
        <taxon>Dikarya</taxon>
        <taxon>Ascomycota</taxon>
        <taxon>Pezizomycotina</taxon>
        <taxon>Dothideomycetes</taxon>
        <taxon>Pleosporomycetidae</taxon>
        <taxon>Pleosporales</taxon>
        <taxon>Dothidotthiaceae</taxon>
        <taxon>Dothidotthia</taxon>
    </lineage>
</organism>
<proteinExistence type="predicted"/>
<evidence type="ECO:0000313" key="1">
    <source>
        <dbReference type="EMBL" id="KAF2134256.1"/>
    </source>
</evidence>
<dbReference type="Proteomes" id="UP000799771">
    <property type="component" value="Unassembled WGS sequence"/>
</dbReference>
<accession>A0A6A6ART4</accession>
<gene>
    <name evidence="1" type="ORF">P153DRAFT_108275</name>
</gene>
<dbReference type="RefSeq" id="XP_033528643.1">
    <property type="nucleotide sequence ID" value="XM_033661888.1"/>
</dbReference>
<evidence type="ECO:0000313" key="2">
    <source>
        <dbReference type="Proteomes" id="UP000799771"/>
    </source>
</evidence>